<sequence>MMCLLCRSHNVRLLLKPSASLSKTLQGQYFISSERFGLHDAIYQCAACSFAFIPRLLVDKHALDAFYENAPLDIQYLRDSFGRKKTARRILGAIDSFAPPINPHKRILDIGCNAGLFLREAELAGFEGYGVDLSRNAVLFAQKHCGLRSVVRGGGNAIAQFPDNFFSVITAFDVLEHVYDPFSVAALVDRKLRKNGLFVFTAPLLDSPSAKIMGPYWHGFLPSHLSYFTRDAIARFIARNGWQLVMARYYLRFFSLASIIRRMVQKNDLWLPSFFNITVGAHAFDEIEVYARKQKS</sequence>
<dbReference type="SUPFAM" id="SSF53335">
    <property type="entry name" value="S-adenosyl-L-methionine-dependent methyltransferases"/>
    <property type="match status" value="1"/>
</dbReference>
<evidence type="ECO:0008006" key="3">
    <source>
        <dbReference type="Google" id="ProtNLM"/>
    </source>
</evidence>
<reference evidence="1 2" key="1">
    <citation type="journal article" date="2016" name="Nat. Commun.">
        <title>Thousands of microbial genomes shed light on interconnected biogeochemical processes in an aquifer system.</title>
        <authorList>
            <person name="Anantharaman K."/>
            <person name="Brown C.T."/>
            <person name="Hug L.A."/>
            <person name="Sharon I."/>
            <person name="Castelle C.J."/>
            <person name="Probst A.J."/>
            <person name="Thomas B.C."/>
            <person name="Singh A."/>
            <person name="Wilkins M.J."/>
            <person name="Karaoz U."/>
            <person name="Brodie E.L."/>
            <person name="Williams K.H."/>
            <person name="Hubbard S.S."/>
            <person name="Banfield J.F."/>
        </authorList>
    </citation>
    <scope>NUCLEOTIDE SEQUENCE [LARGE SCALE GENOMIC DNA]</scope>
</reference>
<dbReference type="AlphaFoldDB" id="A0A1F5WG81"/>
<dbReference type="Proteomes" id="UP000178406">
    <property type="component" value="Unassembled WGS sequence"/>
</dbReference>
<accession>A0A1F5WG81</accession>
<evidence type="ECO:0000313" key="2">
    <source>
        <dbReference type="Proteomes" id="UP000178406"/>
    </source>
</evidence>
<dbReference type="PANTHER" id="PTHR43861">
    <property type="entry name" value="TRANS-ACONITATE 2-METHYLTRANSFERASE-RELATED"/>
    <property type="match status" value="1"/>
</dbReference>
<gene>
    <name evidence="1" type="ORF">A3J56_03415</name>
</gene>
<dbReference type="PANTHER" id="PTHR43861:SF6">
    <property type="entry name" value="METHYLTRANSFERASE TYPE 11"/>
    <property type="match status" value="1"/>
</dbReference>
<dbReference type="CDD" id="cd02440">
    <property type="entry name" value="AdoMet_MTases"/>
    <property type="match status" value="1"/>
</dbReference>
<dbReference type="STRING" id="1798338.A3J56_03415"/>
<dbReference type="Pfam" id="PF13489">
    <property type="entry name" value="Methyltransf_23"/>
    <property type="match status" value="1"/>
</dbReference>
<evidence type="ECO:0000313" key="1">
    <source>
        <dbReference type="EMBL" id="OGF74584.1"/>
    </source>
</evidence>
<organism evidence="1 2">
    <name type="scientific">Candidatus Giovannonibacteria bacterium RIFCSPHIGHO2_02_FULL_46_20</name>
    <dbReference type="NCBI Taxonomy" id="1798338"/>
    <lineage>
        <taxon>Bacteria</taxon>
        <taxon>Candidatus Giovannoniibacteriota</taxon>
    </lineage>
</organism>
<protein>
    <recommendedName>
        <fullName evidence="3">Methyltransferase type 11 domain-containing protein</fullName>
    </recommendedName>
</protein>
<dbReference type="InterPro" id="IPR029063">
    <property type="entry name" value="SAM-dependent_MTases_sf"/>
</dbReference>
<dbReference type="Gene3D" id="3.40.50.150">
    <property type="entry name" value="Vaccinia Virus protein VP39"/>
    <property type="match status" value="1"/>
</dbReference>
<name>A0A1F5WG81_9BACT</name>
<proteinExistence type="predicted"/>
<dbReference type="EMBL" id="MFHQ01000013">
    <property type="protein sequence ID" value="OGF74584.1"/>
    <property type="molecule type" value="Genomic_DNA"/>
</dbReference>
<comment type="caution">
    <text evidence="1">The sequence shown here is derived from an EMBL/GenBank/DDBJ whole genome shotgun (WGS) entry which is preliminary data.</text>
</comment>